<sequence length="67" mass="7978">MTRDEELLHIDHVIDRQDVRYPDLPRESIEQVVHSAHEHFANRKVRDFVPLLVERLAREKLQALVPT</sequence>
<dbReference type="NCBIfam" id="NF046112">
    <property type="entry name" value="MSMEG_6209_Nter"/>
    <property type="match status" value="1"/>
</dbReference>
<evidence type="ECO:0000313" key="3">
    <source>
        <dbReference type="Proteomes" id="UP001066327"/>
    </source>
</evidence>
<accession>A0AAX3YGZ6</accession>
<name>A0AAX3YGZ6_RHOOP</name>
<protein>
    <submittedName>
        <fullName evidence="2">Uncharacterized protein</fullName>
    </submittedName>
</protein>
<keyword evidence="3" id="KW-1185">Reference proteome</keyword>
<evidence type="ECO:0000313" key="2">
    <source>
        <dbReference type="EMBL" id="WLF47124.1"/>
    </source>
</evidence>
<dbReference type="Proteomes" id="UP001231166">
    <property type="component" value="Chromosome"/>
</dbReference>
<dbReference type="RefSeq" id="WP_054247886.1">
    <property type="nucleotide sequence ID" value="NZ_CP072193.1"/>
</dbReference>
<gene>
    <name evidence="1" type="ORF">O4328_06730</name>
    <name evidence="2" type="ORF">Q5707_35560</name>
</gene>
<proteinExistence type="predicted"/>
<dbReference type="Gene3D" id="1.10.8.1060">
    <property type="entry name" value="Corynebacterium glutamicum thioredoxin-dependent arsenate reductase, N-terminal domain"/>
    <property type="match status" value="1"/>
</dbReference>
<organism evidence="2 4">
    <name type="scientific">Rhodococcus opacus</name>
    <name type="common">Nocardia opaca</name>
    <dbReference type="NCBI Taxonomy" id="37919"/>
    <lineage>
        <taxon>Bacteria</taxon>
        <taxon>Bacillati</taxon>
        <taxon>Actinomycetota</taxon>
        <taxon>Actinomycetes</taxon>
        <taxon>Mycobacteriales</taxon>
        <taxon>Nocardiaceae</taxon>
        <taxon>Rhodococcus</taxon>
    </lineage>
</organism>
<dbReference type="Proteomes" id="UP001066327">
    <property type="component" value="Unassembled WGS sequence"/>
</dbReference>
<dbReference type="AlphaFoldDB" id="A0AAX3YGZ6"/>
<reference evidence="2" key="2">
    <citation type="submission" date="2023-07" db="EMBL/GenBank/DDBJ databases">
        <title>Genomic analysis of Rhodococcus opacus VOC-14 with glycol ethers degradation activity.</title>
        <authorList>
            <person name="Narkevich D.A."/>
            <person name="Hlushen A.M."/>
            <person name="Akhremchuk A.E."/>
            <person name="Sikolenko M.A."/>
            <person name="Valentovich L.N."/>
        </authorList>
    </citation>
    <scope>NUCLEOTIDE SEQUENCE</scope>
    <source>
        <strain evidence="2">VOC-14</strain>
    </source>
</reference>
<dbReference type="EMBL" id="CP130953">
    <property type="protein sequence ID" value="WLF47124.1"/>
    <property type="molecule type" value="Genomic_DNA"/>
</dbReference>
<reference evidence="1" key="1">
    <citation type="submission" date="2022-12" db="EMBL/GenBank/DDBJ databases">
        <authorList>
            <person name="Krivoruchko A.V."/>
            <person name="Elkin A."/>
        </authorList>
    </citation>
    <scope>NUCLEOTIDE SEQUENCE</scope>
    <source>
        <strain evidence="1">IEGM 249</strain>
    </source>
</reference>
<evidence type="ECO:0000313" key="4">
    <source>
        <dbReference type="Proteomes" id="UP001231166"/>
    </source>
</evidence>
<evidence type="ECO:0000313" key="1">
    <source>
        <dbReference type="EMBL" id="MCZ4583390.1"/>
    </source>
</evidence>
<dbReference type="EMBL" id="JAPWIS010000003">
    <property type="protein sequence ID" value="MCZ4583390.1"/>
    <property type="molecule type" value="Genomic_DNA"/>
</dbReference>